<dbReference type="EMBL" id="PKTG01000039">
    <property type="protein sequence ID" value="PLX19163.1"/>
    <property type="molecule type" value="Genomic_DNA"/>
</dbReference>
<feature type="domain" description="YknX-like C-terminal permuted SH3-like" evidence="4">
    <location>
        <begin position="311"/>
        <end position="380"/>
    </location>
</feature>
<evidence type="ECO:0000313" key="6">
    <source>
        <dbReference type="Proteomes" id="UP000234857"/>
    </source>
</evidence>
<evidence type="ECO:0000259" key="3">
    <source>
        <dbReference type="Pfam" id="PF25954"/>
    </source>
</evidence>
<evidence type="ECO:0000259" key="4">
    <source>
        <dbReference type="Pfam" id="PF25989"/>
    </source>
</evidence>
<dbReference type="Gene3D" id="1.10.287.470">
    <property type="entry name" value="Helix hairpin bin"/>
    <property type="match status" value="1"/>
</dbReference>
<dbReference type="Pfam" id="PF25917">
    <property type="entry name" value="BSH_RND"/>
    <property type="match status" value="1"/>
</dbReference>
<feature type="domain" description="CusB-like beta-barrel" evidence="3">
    <location>
        <begin position="232"/>
        <end position="305"/>
    </location>
</feature>
<evidence type="ECO:0000313" key="5">
    <source>
        <dbReference type="EMBL" id="PLX19163.1"/>
    </source>
</evidence>
<dbReference type="PANTHER" id="PTHR30469">
    <property type="entry name" value="MULTIDRUG RESISTANCE PROTEIN MDTA"/>
    <property type="match status" value="1"/>
</dbReference>
<comment type="caution">
    <text evidence="5">The sequence shown here is derived from an EMBL/GenBank/DDBJ whole genome shotgun (WGS) entry which is preliminary data.</text>
</comment>
<proteinExistence type="inferred from homology"/>
<protein>
    <submittedName>
        <fullName evidence="5">Uncharacterized protein</fullName>
    </submittedName>
</protein>
<sequence>MKKIILVFLSLTIIILTGCDNRQYTKNNIEVLPVEAVKIVNKTVNSEVIATGNIYSSHIIKVSTKLMSRIEKLPFSKGDKVKKADLLLSIDANDVKAKIRQANAAISEGEANLIKIKEVLSQAQANFDNISKNYQRMSSLFKKGSIDKKRYDDTETAYKIAASKLDQTKAEETIVRANIEKAKAMKDEANANLKYSEFYSPFEGYVVEKYSDEGNMTSPGMPIMEIQDLDKVFIDLSVSEMDISKVEIGDTVEIFVDALQKNIYGNVNSIIPGGNLRNRTFLVRVVMENKDRKLLHGMFVKAKIITDSQNGLTIPFNSVLESNNDKYIFLIRDDVVKRIKIESVIENSYEILIKNKEVKKGDLVVVNGIQNISEGMKVRVVSHEKVKEYGTL</sequence>
<comment type="similarity">
    <text evidence="1">Belongs to the membrane fusion protein (MFP) (TC 8.A.1) family.</text>
</comment>
<dbReference type="SUPFAM" id="SSF111369">
    <property type="entry name" value="HlyD-like secretion proteins"/>
    <property type="match status" value="1"/>
</dbReference>
<reference evidence="5 6" key="1">
    <citation type="submission" date="2017-11" db="EMBL/GenBank/DDBJ databases">
        <title>Genome-resolved metagenomics identifies genetic mobility, metabolic interactions, and unexpected diversity in perchlorate-reducing communities.</title>
        <authorList>
            <person name="Barnum T.P."/>
            <person name="Figueroa I.A."/>
            <person name="Carlstrom C.I."/>
            <person name="Lucas L.N."/>
            <person name="Engelbrektson A.L."/>
            <person name="Coates J.D."/>
        </authorList>
    </citation>
    <scope>NUCLEOTIDE SEQUENCE [LARGE SCALE GENOMIC DNA]</scope>
    <source>
        <strain evidence="5">BM706</strain>
    </source>
</reference>
<dbReference type="FunFam" id="2.40.30.170:FF:000010">
    <property type="entry name" value="Efflux RND transporter periplasmic adaptor subunit"/>
    <property type="match status" value="1"/>
</dbReference>
<dbReference type="InterPro" id="IPR058625">
    <property type="entry name" value="MdtA-like_BSH"/>
</dbReference>
<dbReference type="PROSITE" id="PS51257">
    <property type="entry name" value="PROKAR_LIPOPROTEIN"/>
    <property type="match status" value="1"/>
</dbReference>
<dbReference type="InterPro" id="IPR058637">
    <property type="entry name" value="YknX-like_C"/>
</dbReference>
<dbReference type="Pfam" id="PF25954">
    <property type="entry name" value="Beta-barrel_RND_2"/>
    <property type="match status" value="1"/>
</dbReference>
<dbReference type="Gene3D" id="2.40.420.20">
    <property type="match status" value="1"/>
</dbReference>
<gene>
    <name evidence="5" type="ORF">C0601_02575</name>
</gene>
<dbReference type="Gene3D" id="2.40.50.100">
    <property type="match status" value="1"/>
</dbReference>
<evidence type="ECO:0000256" key="1">
    <source>
        <dbReference type="ARBA" id="ARBA00009477"/>
    </source>
</evidence>
<organism evidence="5 6">
    <name type="scientific">Muiribacterium halophilum</name>
    <dbReference type="NCBI Taxonomy" id="2053465"/>
    <lineage>
        <taxon>Bacteria</taxon>
        <taxon>Candidatus Muiribacteriota</taxon>
        <taxon>Candidatus Muiribacteriia</taxon>
        <taxon>Candidatus Muiribacteriales</taxon>
        <taxon>Candidatus Muiribacteriaceae</taxon>
        <taxon>Candidatus Muiribacterium</taxon>
    </lineage>
</organism>
<dbReference type="NCBIfam" id="TIGR01730">
    <property type="entry name" value="RND_mfp"/>
    <property type="match status" value="1"/>
</dbReference>
<dbReference type="GO" id="GO:0015562">
    <property type="term" value="F:efflux transmembrane transporter activity"/>
    <property type="evidence" value="ECO:0007669"/>
    <property type="project" value="TreeGrafter"/>
</dbReference>
<dbReference type="AlphaFoldDB" id="A0A2N5ZKL4"/>
<dbReference type="Pfam" id="PF25989">
    <property type="entry name" value="YknX_C"/>
    <property type="match status" value="1"/>
</dbReference>
<dbReference type="Gene3D" id="2.40.30.170">
    <property type="match status" value="1"/>
</dbReference>
<feature type="domain" description="Multidrug resistance protein MdtA-like barrel-sandwich hybrid" evidence="2">
    <location>
        <begin position="60"/>
        <end position="220"/>
    </location>
</feature>
<name>A0A2N5ZKL4_MUIH1</name>
<evidence type="ECO:0000259" key="2">
    <source>
        <dbReference type="Pfam" id="PF25917"/>
    </source>
</evidence>
<dbReference type="InterPro" id="IPR006143">
    <property type="entry name" value="RND_pump_MFP"/>
</dbReference>
<dbReference type="GO" id="GO:1990281">
    <property type="term" value="C:efflux pump complex"/>
    <property type="evidence" value="ECO:0007669"/>
    <property type="project" value="TreeGrafter"/>
</dbReference>
<dbReference type="Proteomes" id="UP000234857">
    <property type="component" value="Unassembled WGS sequence"/>
</dbReference>
<accession>A0A2N5ZKL4</accession>
<dbReference type="InterPro" id="IPR058792">
    <property type="entry name" value="Beta-barrel_RND_2"/>
</dbReference>
<dbReference type="PANTHER" id="PTHR30469:SF15">
    <property type="entry name" value="HLYD FAMILY OF SECRETION PROTEINS"/>
    <property type="match status" value="1"/>
</dbReference>